<organism evidence="1 2">
    <name type="scientific">Nostoc parmelioides FACHB-3921</name>
    <dbReference type="NCBI Taxonomy" id="2692909"/>
    <lineage>
        <taxon>Bacteria</taxon>
        <taxon>Bacillati</taxon>
        <taxon>Cyanobacteriota</taxon>
        <taxon>Cyanophyceae</taxon>
        <taxon>Nostocales</taxon>
        <taxon>Nostocaceae</taxon>
        <taxon>Nostoc</taxon>
    </lineage>
</organism>
<accession>A0ABR8BDM2</accession>
<evidence type="ECO:0000313" key="2">
    <source>
        <dbReference type="Proteomes" id="UP000621307"/>
    </source>
</evidence>
<evidence type="ECO:0000313" key="1">
    <source>
        <dbReference type="EMBL" id="MBD2251958.1"/>
    </source>
</evidence>
<protein>
    <submittedName>
        <fullName evidence="1">Uncharacterized protein</fullName>
    </submittedName>
</protein>
<dbReference type="RefSeq" id="WP_190567586.1">
    <property type="nucleotide sequence ID" value="NZ_JACJQL010000013.1"/>
</dbReference>
<comment type="caution">
    <text evidence="1">The sequence shown here is derived from an EMBL/GenBank/DDBJ whole genome shotgun (WGS) entry which is preliminary data.</text>
</comment>
<gene>
    <name evidence="1" type="ORF">H6G14_11680</name>
</gene>
<keyword evidence="2" id="KW-1185">Reference proteome</keyword>
<sequence>MTLKTNKSLAQHGRNKDSILEQHTAKIVDVLFAFCTSQLVSKPYVTKPRCSIIFF</sequence>
<dbReference type="EMBL" id="JACJQL010000013">
    <property type="protein sequence ID" value="MBD2251958.1"/>
    <property type="molecule type" value="Genomic_DNA"/>
</dbReference>
<proteinExistence type="predicted"/>
<name>A0ABR8BDM2_9NOSO</name>
<dbReference type="Proteomes" id="UP000621307">
    <property type="component" value="Unassembled WGS sequence"/>
</dbReference>
<reference evidence="1 2" key="1">
    <citation type="journal article" date="2020" name="ISME J.">
        <title>Comparative genomics reveals insights into cyanobacterial evolution and habitat adaptation.</title>
        <authorList>
            <person name="Chen M.Y."/>
            <person name="Teng W.K."/>
            <person name="Zhao L."/>
            <person name="Hu C.X."/>
            <person name="Zhou Y.K."/>
            <person name="Han B.P."/>
            <person name="Song L.R."/>
            <person name="Shu W.S."/>
        </authorList>
    </citation>
    <scope>NUCLEOTIDE SEQUENCE [LARGE SCALE GENOMIC DNA]</scope>
    <source>
        <strain evidence="1 2">FACHB-3921</strain>
    </source>
</reference>